<dbReference type="OrthoDB" id="3222645at2759"/>
<accession>A0A0D2PKJ9</accession>
<organism evidence="3 4">
    <name type="scientific">Hypholoma sublateritium (strain FD-334 SS-4)</name>
    <dbReference type="NCBI Taxonomy" id="945553"/>
    <lineage>
        <taxon>Eukaryota</taxon>
        <taxon>Fungi</taxon>
        <taxon>Dikarya</taxon>
        <taxon>Basidiomycota</taxon>
        <taxon>Agaricomycotina</taxon>
        <taxon>Agaricomycetes</taxon>
        <taxon>Agaricomycetidae</taxon>
        <taxon>Agaricales</taxon>
        <taxon>Agaricineae</taxon>
        <taxon>Strophariaceae</taxon>
        <taxon>Hypholoma</taxon>
    </lineage>
</organism>
<feature type="compositionally biased region" description="Pro residues" evidence="2">
    <location>
        <begin position="182"/>
        <end position="191"/>
    </location>
</feature>
<evidence type="ECO:0000256" key="2">
    <source>
        <dbReference type="SAM" id="MobiDB-lite"/>
    </source>
</evidence>
<feature type="compositionally biased region" description="Polar residues" evidence="2">
    <location>
        <begin position="44"/>
        <end position="61"/>
    </location>
</feature>
<protein>
    <submittedName>
        <fullName evidence="3">Uncharacterized protein</fullName>
    </submittedName>
</protein>
<feature type="compositionally biased region" description="Polar residues" evidence="2">
    <location>
        <begin position="165"/>
        <end position="180"/>
    </location>
</feature>
<feature type="compositionally biased region" description="Low complexity" evidence="2">
    <location>
        <begin position="217"/>
        <end position="231"/>
    </location>
</feature>
<dbReference type="Proteomes" id="UP000054270">
    <property type="component" value="Unassembled WGS sequence"/>
</dbReference>
<keyword evidence="4" id="KW-1185">Reference proteome</keyword>
<evidence type="ECO:0000313" key="3">
    <source>
        <dbReference type="EMBL" id="KJA20500.1"/>
    </source>
</evidence>
<feature type="region of interest" description="Disordered" evidence="2">
    <location>
        <begin position="1"/>
        <end position="260"/>
    </location>
</feature>
<evidence type="ECO:0000256" key="1">
    <source>
        <dbReference type="SAM" id="Coils"/>
    </source>
</evidence>
<reference evidence="4" key="1">
    <citation type="submission" date="2014-04" db="EMBL/GenBank/DDBJ databases">
        <title>Evolutionary Origins and Diversification of the Mycorrhizal Mutualists.</title>
        <authorList>
            <consortium name="DOE Joint Genome Institute"/>
            <consortium name="Mycorrhizal Genomics Consortium"/>
            <person name="Kohler A."/>
            <person name="Kuo A."/>
            <person name="Nagy L.G."/>
            <person name="Floudas D."/>
            <person name="Copeland A."/>
            <person name="Barry K.W."/>
            <person name="Cichocki N."/>
            <person name="Veneault-Fourrey C."/>
            <person name="LaButti K."/>
            <person name="Lindquist E.A."/>
            <person name="Lipzen A."/>
            <person name="Lundell T."/>
            <person name="Morin E."/>
            <person name="Murat C."/>
            <person name="Riley R."/>
            <person name="Ohm R."/>
            <person name="Sun H."/>
            <person name="Tunlid A."/>
            <person name="Henrissat B."/>
            <person name="Grigoriev I.V."/>
            <person name="Hibbett D.S."/>
            <person name="Martin F."/>
        </authorList>
    </citation>
    <scope>NUCLEOTIDE SEQUENCE [LARGE SCALE GENOMIC DNA]</scope>
    <source>
        <strain evidence="4">FD-334 SS-4</strain>
    </source>
</reference>
<feature type="coiled-coil region" evidence="1">
    <location>
        <begin position="278"/>
        <end position="340"/>
    </location>
</feature>
<sequence length="658" mass="72673">MPAADNMPIEDSRTYSHPSIRADSPMEGSNAKTRSSGDHRTESQAKSTSNSSRSNNEYGTRTQERQGSHNYASMTRGSRERDQGQEDNQASRGATTQTSRHLQSRRAGEREMPSSMQAPGSTSTRYALETYNPQPNGHEALTNKGSPHSISEDDEDDDGDAVMTSVEQWHSTSETVEQQNTPTPPPRPPRTQPTSSADVASPQPPPQPYPHTVTKGSSSASAQAAAQSAAQGLSVRQAQRGHGSGLEMEEAPVQQSPGSGLFNMAKSAIASIGSAPPRDRAKEAYDKLLSENQHLQAGLHRYKTENYHLRNDLQHLHGDLQRYREKTNSLTNELNHVYEDLEASRQLSDVRGKELLGAQVFLTKADMLSVSELTQKVTDLNDEIFQAAALLAEALSHQEATWNTDEERNVSRDFALKITGEPMLRALTNAGDREPNPLLVQLTLQIFLTEFCRIKLEMWYEGDENTNEFLGHIYNEIHKTEEQAVSGRWRAITHAKTRLSPDQWSGELIGNLNHILWVTSLAASPDSIWAFEQKLQPIFKNVLDLRVALGEQYTSADITPFGFPPDTPFDAVWMEDALSDTRSTGRGRRDAVKTASSNRVDTVAATCGIGLRQEIPPPARQASVEAKVTLRPKVILQSTLAELVQPPTRTSKSSRPIK</sequence>
<name>A0A0D2PKJ9_HYPSF</name>
<dbReference type="OMA" id="DHRTESQ"/>
<dbReference type="AlphaFoldDB" id="A0A0D2PKJ9"/>
<feature type="compositionally biased region" description="Polar residues" evidence="2">
    <location>
        <begin position="114"/>
        <end position="135"/>
    </location>
</feature>
<proteinExistence type="predicted"/>
<feature type="compositionally biased region" description="Polar residues" evidence="2">
    <location>
        <begin position="86"/>
        <end position="101"/>
    </location>
</feature>
<dbReference type="EMBL" id="KN817567">
    <property type="protein sequence ID" value="KJA20500.1"/>
    <property type="molecule type" value="Genomic_DNA"/>
</dbReference>
<keyword evidence="1" id="KW-0175">Coiled coil</keyword>
<gene>
    <name evidence="3" type="ORF">HYPSUDRAFT_815743</name>
</gene>
<evidence type="ECO:0000313" key="4">
    <source>
        <dbReference type="Proteomes" id="UP000054270"/>
    </source>
</evidence>